<dbReference type="Proteomes" id="UP000769766">
    <property type="component" value="Unassembled WGS sequence"/>
</dbReference>
<evidence type="ECO:0000256" key="1">
    <source>
        <dbReference type="ARBA" id="ARBA00004651"/>
    </source>
</evidence>
<dbReference type="Pfam" id="PF01032">
    <property type="entry name" value="FecCD"/>
    <property type="match status" value="1"/>
</dbReference>
<dbReference type="SUPFAM" id="SSF81345">
    <property type="entry name" value="ABC transporter involved in vitamin B12 uptake, BtuC"/>
    <property type="match status" value="1"/>
</dbReference>
<reference evidence="9" key="1">
    <citation type="submission" date="2020-07" db="EMBL/GenBank/DDBJ databases">
        <title>Huge and variable diversity of episymbiotic CPR bacteria and DPANN archaea in groundwater ecosystems.</title>
        <authorList>
            <person name="He C.Y."/>
            <person name="Keren R."/>
            <person name="Whittaker M."/>
            <person name="Farag I.F."/>
            <person name="Doudna J."/>
            <person name="Cate J.H.D."/>
            <person name="Banfield J.F."/>
        </authorList>
    </citation>
    <scope>NUCLEOTIDE SEQUENCE</scope>
    <source>
        <strain evidence="9">NC_groundwater_672_Ag_B-0.1um_62_36</strain>
    </source>
</reference>
<evidence type="ECO:0000256" key="7">
    <source>
        <dbReference type="ARBA" id="ARBA00023136"/>
    </source>
</evidence>
<evidence type="ECO:0000313" key="10">
    <source>
        <dbReference type="Proteomes" id="UP000769766"/>
    </source>
</evidence>
<keyword evidence="6 8" id="KW-1133">Transmembrane helix</keyword>
<dbReference type="FunFam" id="1.10.3470.10:FF:000001">
    <property type="entry name" value="Vitamin B12 ABC transporter permease BtuC"/>
    <property type="match status" value="1"/>
</dbReference>
<evidence type="ECO:0000256" key="2">
    <source>
        <dbReference type="ARBA" id="ARBA00007935"/>
    </source>
</evidence>
<evidence type="ECO:0000256" key="6">
    <source>
        <dbReference type="ARBA" id="ARBA00022989"/>
    </source>
</evidence>
<keyword evidence="3" id="KW-0813">Transport</keyword>
<proteinExistence type="inferred from homology"/>
<name>A0A932CLS2_UNCTE</name>
<dbReference type="Gene3D" id="1.10.3470.10">
    <property type="entry name" value="ABC transporter involved in vitamin B12 uptake, BtuC"/>
    <property type="match status" value="1"/>
</dbReference>
<evidence type="ECO:0000256" key="4">
    <source>
        <dbReference type="ARBA" id="ARBA00022475"/>
    </source>
</evidence>
<feature type="transmembrane region" description="Helical" evidence="8">
    <location>
        <begin position="282"/>
        <end position="300"/>
    </location>
</feature>
<evidence type="ECO:0000256" key="5">
    <source>
        <dbReference type="ARBA" id="ARBA00022692"/>
    </source>
</evidence>
<keyword evidence="7 8" id="KW-0472">Membrane</keyword>
<organism evidence="9 10">
    <name type="scientific">Tectimicrobiota bacterium</name>
    <dbReference type="NCBI Taxonomy" id="2528274"/>
    <lineage>
        <taxon>Bacteria</taxon>
        <taxon>Pseudomonadati</taxon>
        <taxon>Nitrospinota/Tectimicrobiota group</taxon>
        <taxon>Candidatus Tectimicrobiota</taxon>
    </lineage>
</organism>
<dbReference type="InterPro" id="IPR000522">
    <property type="entry name" value="ABC_transptr_permease_BtuC"/>
</dbReference>
<feature type="transmembrane region" description="Helical" evidence="8">
    <location>
        <begin position="93"/>
        <end position="112"/>
    </location>
</feature>
<feature type="transmembrane region" description="Helical" evidence="8">
    <location>
        <begin position="244"/>
        <end position="270"/>
    </location>
</feature>
<dbReference type="AlphaFoldDB" id="A0A932CLS2"/>
<dbReference type="InterPro" id="IPR037294">
    <property type="entry name" value="ABC_BtuC-like"/>
</dbReference>
<gene>
    <name evidence="9" type="ORF">HYY20_01385</name>
</gene>
<dbReference type="EMBL" id="JACPRF010000040">
    <property type="protein sequence ID" value="MBI2875514.1"/>
    <property type="molecule type" value="Genomic_DNA"/>
</dbReference>
<dbReference type="PANTHER" id="PTHR30472:SF25">
    <property type="entry name" value="ABC TRANSPORTER PERMEASE PROTEIN MJ0876-RELATED"/>
    <property type="match status" value="1"/>
</dbReference>
<comment type="subcellular location">
    <subcellularLocation>
        <location evidence="1">Cell membrane</location>
        <topology evidence="1">Multi-pass membrane protein</topology>
    </subcellularLocation>
</comment>
<evidence type="ECO:0000256" key="3">
    <source>
        <dbReference type="ARBA" id="ARBA00022448"/>
    </source>
</evidence>
<accession>A0A932CLS2</accession>
<keyword evidence="4" id="KW-1003">Cell membrane</keyword>
<feature type="transmembrane region" description="Helical" evidence="8">
    <location>
        <begin position="195"/>
        <end position="216"/>
    </location>
</feature>
<sequence length="341" mass="35597">MTSGYLLTVLTGLSLALAVAIGLCTALGSTLLGPTELLAALSAGLEGRSTDPEAVILLQVRLPRVLLAGLVGAALSAGGVAFQALLRNPLAEPYILGVSGGAAFGAMLAIALGAEGFWWGLSPVPLCAFLGALFSLWLLYALAQTQGRLLAHTLLLVGVILNAFFSAGMLFFTSLLDSDRLHQVVLWLMGSLGSLSYRILAPVALYVILGLGVLWLMARDLNLLSLGEETAQQLGVDVERLKRVVLLAASLLTGAAVSLAGLIAFVGLIVPHVVRLLFGPDHRLLMPAAALLGAIFLMAADTLARTLMAPTELPVGVITALGGGPFFLWLLRRQGWRACFG</sequence>
<dbReference type="GO" id="GO:0005886">
    <property type="term" value="C:plasma membrane"/>
    <property type="evidence" value="ECO:0007669"/>
    <property type="project" value="UniProtKB-SubCell"/>
</dbReference>
<evidence type="ECO:0000313" key="9">
    <source>
        <dbReference type="EMBL" id="MBI2875514.1"/>
    </source>
</evidence>
<dbReference type="PANTHER" id="PTHR30472">
    <property type="entry name" value="FERRIC ENTEROBACTIN TRANSPORT SYSTEM PERMEASE PROTEIN"/>
    <property type="match status" value="1"/>
</dbReference>
<feature type="transmembrane region" description="Helical" evidence="8">
    <location>
        <begin position="65"/>
        <end position="86"/>
    </location>
</feature>
<keyword evidence="5 8" id="KW-0812">Transmembrane</keyword>
<protein>
    <submittedName>
        <fullName evidence="9">Iron ABC transporter permease</fullName>
    </submittedName>
</protein>
<feature type="transmembrane region" description="Helical" evidence="8">
    <location>
        <begin position="154"/>
        <end position="175"/>
    </location>
</feature>
<evidence type="ECO:0000256" key="8">
    <source>
        <dbReference type="SAM" id="Phobius"/>
    </source>
</evidence>
<comment type="similarity">
    <text evidence="2">Belongs to the binding-protein-dependent transport system permease family. FecCD subfamily.</text>
</comment>
<comment type="caution">
    <text evidence="9">The sequence shown here is derived from an EMBL/GenBank/DDBJ whole genome shotgun (WGS) entry which is preliminary data.</text>
</comment>
<dbReference type="GO" id="GO:0022857">
    <property type="term" value="F:transmembrane transporter activity"/>
    <property type="evidence" value="ECO:0007669"/>
    <property type="project" value="InterPro"/>
</dbReference>
<feature type="transmembrane region" description="Helical" evidence="8">
    <location>
        <begin position="312"/>
        <end position="331"/>
    </location>
</feature>
<dbReference type="CDD" id="cd06550">
    <property type="entry name" value="TM_ABC_iron-siderophores_like"/>
    <property type="match status" value="1"/>
</dbReference>
<feature type="transmembrane region" description="Helical" evidence="8">
    <location>
        <begin position="118"/>
        <end position="142"/>
    </location>
</feature>